<reference evidence="3" key="1">
    <citation type="submission" date="2021-08" db="EMBL/GenBank/DDBJ databases">
        <title>WGS assembly of Ceratopteris richardii.</title>
        <authorList>
            <person name="Marchant D.B."/>
            <person name="Chen G."/>
            <person name="Jenkins J."/>
            <person name="Shu S."/>
            <person name="Leebens-Mack J."/>
            <person name="Grimwood J."/>
            <person name="Schmutz J."/>
            <person name="Soltis P."/>
            <person name="Soltis D."/>
            <person name="Chen Z.-H."/>
        </authorList>
    </citation>
    <scope>NUCLEOTIDE SEQUENCE</scope>
    <source>
        <strain evidence="3">Whitten #5841</strain>
        <tissue evidence="3">Leaf</tissue>
    </source>
</reference>
<sequence>MQEASMSSQAMAMFSFCKETSLSSAQLQSFGRLAVPPVSTRQKWMRRRRLSVTNADRSGQEFSREVQLDEQDLMAIEFGRLLGEPRSKTVSKVISRKINPGSTYVDLEKQAKTGKKVAKAEFTVRTDRPKIVSDYASMLGNDIPELASPPSRQISSQYKSKVGKTDENLNDSLLRRPSSDQHIKAVSPITVDNIRRPDAQYMAGLEQATVDQDMLRRPSSRGKRDDYKQFTSLSSESEYSDSMKASRLEFQRLLDDSSSTPKTNIAGSHVRKSAPEGENNFDNSLRSMNRDDAFPNLASRPSRHRGSIGTFIQPVLMNNKSKQSSLQTPVNENLDDSLLRKPELQVTDADASSSPSSVQAKDIVHITEGSKPSKPSESKVQSNLDQVLIVPELAAPPSRHRGSIGTFVQPSSTQVNGNPSYMDEVGAHVDESLLRKPNFVREGLDHMNSIHATDATVAPTVPLMETFPVNIDDIGRKEQGGIDHEAETKASQMKSQAEGLLQESFTFEAARRGSDIMTEHSDSGGHPEAVQEANQLGQFQMEDLIGEINLKEEFNGPSAMSETQNLNTNPRSQDEKHARLKKPVRVLQSESDRRLRSESQTVSAITSLDNMQQSPDGELESNDITKKDPVRSSMENSVENSGNKQRSQVIQEHLTGMQGTGKTEGLHDESPDCSITTMDVEAESHSGLSTSDEYLRKPSRYGHVELSVHTDLQSSNLMLHQAKEEEENDWARAEAALKAREQVEVKLIGSNSAGLFVSYGCLVGFLPSFELSSRRGLADFGSWLQQNGYGSSQKKPFAQSHSVIDNMEEVKLNTGNFYEVKDKYRDYASKLMSSFVGERTKVMVKFLDKGRRKLKVSEKEADVDCGEHLQKKANLMAELKLGEVVSCQVKSITPIGVFVEIDGVPALIHHSEVSWNTRVDPASLLSVGEVVKAKVCRLDRTLQRINLSLKQMQPDPLKRTLESVVGDFGTESHMAEARSTEPLEANWPELMDLVEKLEQAEEISSVTRGRCLYSSAFAPTFQVLISTSQGDGYKLLARFENKIQEILVDTTLTRDKMKERIRVCTVSES</sequence>
<dbReference type="GO" id="GO:0003676">
    <property type="term" value="F:nucleic acid binding"/>
    <property type="evidence" value="ECO:0007669"/>
    <property type="project" value="InterPro"/>
</dbReference>
<dbReference type="SUPFAM" id="SSF50249">
    <property type="entry name" value="Nucleic acid-binding proteins"/>
    <property type="match status" value="1"/>
</dbReference>
<feature type="compositionally biased region" description="Polar residues" evidence="1">
    <location>
        <begin position="256"/>
        <end position="266"/>
    </location>
</feature>
<keyword evidence="4" id="KW-1185">Reference proteome</keyword>
<protein>
    <recommendedName>
        <fullName evidence="2">S1 motif domain-containing protein</fullName>
    </recommendedName>
</protein>
<dbReference type="InterPro" id="IPR003029">
    <property type="entry name" value="S1_domain"/>
</dbReference>
<feature type="compositionally biased region" description="Polar residues" evidence="1">
    <location>
        <begin position="320"/>
        <end position="331"/>
    </location>
</feature>
<dbReference type="EMBL" id="CM035439">
    <property type="protein sequence ID" value="KAH7284117.1"/>
    <property type="molecule type" value="Genomic_DNA"/>
</dbReference>
<comment type="caution">
    <text evidence="3">The sequence shown here is derived from an EMBL/GenBank/DDBJ whole genome shotgun (WGS) entry which is preliminary data.</text>
</comment>
<name>A0A8T2QJ51_CERRI</name>
<dbReference type="SMART" id="SM00316">
    <property type="entry name" value="S1"/>
    <property type="match status" value="2"/>
</dbReference>
<feature type="compositionally biased region" description="Polar residues" evidence="1">
    <location>
        <begin position="633"/>
        <end position="648"/>
    </location>
</feature>
<feature type="region of interest" description="Disordered" evidence="1">
    <location>
        <begin position="144"/>
        <end position="169"/>
    </location>
</feature>
<proteinExistence type="predicted"/>
<feature type="region of interest" description="Disordered" evidence="1">
    <location>
        <begin position="205"/>
        <end position="242"/>
    </location>
</feature>
<accession>A0A8T2QJ51</accession>
<feature type="region of interest" description="Disordered" evidence="1">
    <location>
        <begin position="320"/>
        <end position="339"/>
    </location>
</feature>
<evidence type="ECO:0000313" key="4">
    <source>
        <dbReference type="Proteomes" id="UP000825935"/>
    </source>
</evidence>
<evidence type="ECO:0000256" key="1">
    <source>
        <dbReference type="SAM" id="MobiDB-lite"/>
    </source>
</evidence>
<gene>
    <name evidence="3" type="ORF">KP509_34G040000</name>
</gene>
<evidence type="ECO:0000259" key="2">
    <source>
        <dbReference type="PROSITE" id="PS50126"/>
    </source>
</evidence>
<feature type="region of interest" description="Disordered" evidence="1">
    <location>
        <begin position="254"/>
        <end position="306"/>
    </location>
</feature>
<dbReference type="OrthoDB" id="1899990at2759"/>
<organism evidence="3 4">
    <name type="scientific">Ceratopteris richardii</name>
    <name type="common">Triangle waterfern</name>
    <dbReference type="NCBI Taxonomy" id="49495"/>
    <lineage>
        <taxon>Eukaryota</taxon>
        <taxon>Viridiplantae</taxon>
        <taxon>Streptophyta</taxon>
        <taxon>Embryophyta</taxon>
        <taxon>Tracheophyta</taxon>
        <taxon>Polypodiopsida</taxon>
        <taxon>Polypodiidae</taxon>
        <taxon>Polypodiales</taxon>
        <taxon>Pteridineae</taxon>
        <taxon>Pteridaceae</taxon>
        <taxon>Parkerioideae</taxon>
        <taxon>Ceratopteris</taxon>
    </lineage>
</organism>
<feature type="compositionally biased region" description="Low complexity" evidence="1">
    <location>
        <begin position="232"/>
        <end position="242"/>
    </location>
</feature>
<feature type="compositionally biased region" description="Polar residues" evidence="1">
    <location>
        <begin position="598"/>
        <end position="615"/>
    </location>
</feature>
<evidence type="ECO:0000313" key="3">
    <source>
        <dbReference type="EMBL" id="KAH7284117.1"/>
    </source>
</evidence>
<dbReference type="PANTHER" id="PTHR47600:SF1">
    <property type="entry name" value="NUCLEIC ACID-BINDING, OB-FOLD-LIKE PROTEIN"/>
    <property type="match status" value="1"/>
</dbReference>
<dbReference type="Pfam" id="PF00575">
    <property type="entry name" value="S1"/>
    <property type="match status" value="1"/>
</dbReference>
<feature type="domain" description="S1 motif" evidence="2">
    <location>
        <begin position="882"/>
        <end position="950"/>
    </location>
</feature>
<dbReference type="Proteomes" id="UP000825935">
    <property type="component" value="Chromosome 34"/>
</dbReference>
<dbReference type="InterPro" id="IPR012340">
    <property type="entry name" value="NA-bd_OB-fold"/>
</dbReference>
<dbReference type="AlphaFoldDB" id="A0A8T2QJ51"/>
<dbReference type="PROSITE" id="PS50126">
    <property type="entry name" value="S1"/>
    <property type="match status" value="1"/>
</dbReference>
<dbReference type="PANTHER" id="PTHR47600">
    <property type="entry name" value="NUCLEIC ACID-BINDING, OB-FOLD-LIKE PROTEIN"/>
    <property type="match status" value="1"/>
</dbReference>
<dbReference type="Gene3D" id="2.40.50.140">
    <property type="entry name" value="Nucleic acid-binding proteins"/>
    <property type="match status" value="1"/>
</dbReference>
<feature type="compositionally biased region" description="Polar residues" evidence="1">
    <location>
        <begin position="558"/>
        <end position="571"/>
    </location>
</feature>
<feature type="region of interest" description="Disordered" evidence="1">
    <location>
        <begin position="557"/>
        <end position="648"/>
    </location>
</feature>
<feature type="compositionally biased region" description="Polar residues" evidence="1">
    <location>
        <begin position="150"/>
        <end position="159"/>
    </location>
</feature>